<dbReference type="PANTHER" id="PTHR34704">
    <property type="entry name" value="ATPASE"/>
    <property type="match status" value="1"/>
</dbReference>
<accession>A0ABT5ZS04</accession>
<evidence type="ECO:0000313" key="2">
    <source>
        <dbReference type="Proteomes" id="UP001216579"/>
    </source>
</evidence>
<dbReference type="InterPro" id="IPR027417">
    <property type="entry name" value="P-loop_NTPase"/>
</dbReference>
<keyword evidence="2" id="KW-1185">Reference proteome</keyword>
<dbReference type="RefSeq" id="WP_276095655.1">
    <property type="nucleotide sequence ID" value="NZ_JARJBC010000019.1"/>
</dbReference>
<name>A0ABT5ZS04_9ACTN</name>
<sequence length="495" mass="54651">MTASDAVTCAKPRAIFDREAEWSELVAFANDPREEPTLGIVTGRRRQGKTYLLQALAKVMGGFYFAAQEAAEADSLRRLSDEFAQYTQAPHPVGWQRWEEAVDALLALGDESPLPVVVDQFPTLVQQSPALPSVIHAAYRRLRDGRRRNRTRLLLSGSAMSVMHRLFSGPSPLHGLAGLDLVVRPLDFRQAATFWGIGDPRLALLVHAVVGGTPAYRGDYVCDDTPDDPRDFDAWLCRTLLNPRMPIFREASHLLEEEADHLDRAMCHSVLAAIASGCSTRGEVAQCLHHQLTDVTRALTLLHDHDLLVMERDAFRPSLVRYRITEPLLAFDHAVVRPNRSALEQEEAASVWRRARAVFDSAVLAPHFAQVCREWAVNFAAPATFGATPNVAEHGSLPEPAKRACHEAEVVVCGRIGSRPDVLLSVGLARWNDVMEISHLERIRHILDVLADRGEDINRAKPACYSGAGFAPELRAAQARGEVMLVGLDQLYAGA</sequence>
<dbReference type="SUPFAM" id="SSF52540">
    <property type="entry name" value="P-loop containing nucleoside triphosphate hydrolases"/>
    <property type="match status" value="1"/>
</dbReference>
<proteinExistence type="predicted"/>
<protein>
    <submittedName>
        <fullName evidence="1">ArsR family transcriptional regulator</fullName>
    </submittedName>
</protein>
<comment type="caution">
    <text evidence="1">The sequence shown here is derived from an EMBL/GenBank/DDBJ whole genome shotgun (WGS) entry which is preliminary data.</text>
</comment>
<dbReference type="PANTHER" id="PTHR34704:SF1">
    <property type="entry name" value="ATPASE"/>
    <property type="match status" value="1"/>
</dbReference>
<dbReference type="EMBL" id="JARJBC010000019">
    <property type="protein sequence ID" value="MDF3292603.1"/>
    <property type="molecule type" value="Genomic_DNA"/>
</dbReference>
<evidence type="ECO:0000313" key="1">
    <source>
        <dbReference type="EMBL" id="MDF3292603.1"/>
    </source>
</evidence>
<dbReference type="Proteomes" id="UP001216579">
    <property type="component" value="Unassembled WGS sequence"/>
</dbReference>
<gene>
    <name evidence="1" type="ORF">P3G67_25900</name>
</gene>
<reference evidence="1 2" key="1">
    <citation type="submission" date="2023-03" db="EMBL/GenBank/DDBJ databases">
        <title>Draft genome sequence of Streptomyces sp. RB6PN23 isolated from peat swamp forest in Thailand.</title>
        <authorList>
            <person name="Klaysubun C."/>
            <person name="Duangmal K."/>
        </authorList>
    </citation>
    <scope>NUCLEOTIDE SEQUENCE [LARGE SCALE GENOMIC DNA]</scope>
    <source>
        <strain evidence="1 2">RB6PN23</strain>
    </source>
</reference>
<dbReference type="Gene3D" id="3.40.50.300">
    <property type="entry name" value="P-loop containing nucleotide triphosphate hydrolases"/>
    <property type="match status" value="1"/>
</dbReference>
<organism evidence="1 2">
    <name type="scientific">Streptomyces silvisoli</name>
    <dbReference type="NCBI Taxonomy" id="3034235"/>
    <lineage>
        <taxon>Bacteria</taxon>
        <taxon>Bacillati</taxon>
        <taxon>Actinomycetota</taxon>
        <taxon>Actinomycetes</taxon>
        <taxon>Kitasatosporales</taxon>
        <taxon>Streptomycetaceae</taxon>
        <taxon>Streptomyces</taxon>
    </lineage>
</organism>